<dbReference type="PIRSF" id="PIRSF001589">
    <property type="entry name" value="Asn_synthetase_glu-h"/>
    <property type="match status" value="1"/>
</dbReference>
<comment type="similarity">
    <text evidence="2">Belongs to the asparagine synthetase family.</text>
</comment>
<dbReference type="Gene3D" id="3.60.20.10">
    <property type="entry name" value="Glutamine Phosphoribosylpyrophosphate, subunit 1, domain 1"/>
    <property type="match status" value="1"/>
</dbReference>
<keyword evidence="4" id="KW-0547">Nucleotide-binding</keyword>
<dbReference type="InterPro" id="IPR051786">
    <property type="entry name" value="ASN_synthetase/amidase"/>
</dbReference>
<proteinExistence type="inferred from homology"/>
<dbReference type="PANTHER" id="PTHR43284">
    <property type="entry name" value="ASPARAGINE SYNTHETASE (GLUTAMINE-HYDROLYZING)"/>
    <property type="match status" value="1"/>
</dbReference>
<dbReference type="PANTHER" id="PTHR43284:SF1">
    <property type="entry name" value="ASPARAGINE SYNTHETASE"/>
    <property type="match status" value="1"/>
</dbReference>
<sequence length="632" mass="70621">MCGIVGLFDLNGTRRPDPARLERLNDAQSHRGPDGAGRMIAPGVGLAHRRLAIIDLAGGDQPISNEDGTAWLVFNGEIYNFLELRQELVDLGHRFKTRSDSEVILHAWESWGRECVSRLSGMFAFAIWDEKARGLFLARDRLGMKPLYYTRHADGWLGFASELGGIVAADEMTRPWSIQALESYCALGYVPDPLTIHPDVHKLPPAHHLWVPRGGTRVAEPSCYWRPRFEVEQPPRDLDAAAGELRERLAAAVKSHLIADVPVATFLSGGLDSSAVAALMARYTPDPPEACTVSFADRDHDESHHAALVATRHGLRHHVERADPERFDLLESLARHYGEPFGDPSALPTWLVCGMARQHAKVVLSGDGGDENLAGYSRHRALLAEERLRGTVPETLRRILFGWPGRWYPKLDRAPRWLRARNTLRSLGGNWIDAALQAVEIMPIEIRQGLYTDRARRELQGFETREIWRAYATDAPEHPLSRLQALDLKGFLAGRVLVKVDRASMAHGLEVRAPLLDYQLVEWLAGLPPDWKLHKGIGKYLLKQAMQPVLPEEILWRPKQGFNLPLAAWTRGPLAGRLRDPAFVKTLAATGWFEPGAVTRMIDRHLAGGRDFSAALWALWMLAASARQAGMR</sequence>
<dbReference type="Proteomes" id="UP001628193">
    <property type="component" value="Unassembled WGS sequence"/>
</dbReference>
<dbReference type="InterPro" id="IPR006426">
    <property type="entry name" value="Asn_synth_AEB"/>
</dbReference>
<evidence type="ECO:0000313" key="10">
    <source>
        <dbReference type="Proteomes" id="UP001628193"/>
    </source>
</evidence>
<dbReference type="RefSeq" id="WP_420903438.1">
    <property type="nucleotide sequence ID" value="NZ_BAAFGK010000001.1"/>
</dbReference>
<evidence type="ECO:0000259" key="8">
    <source>
        <dbReference type="PROSITE" id="PS51278"/>
    </source>
</evidence>
<dbReference type="EMBL" id="BAAFGK010000001">
    <property type="protein sequence ID" value="GAB0055724.1"/>
    <property type="molecule type" value="Genomic_DNA"/>
</dbReference>
<dbReference type="GO" id="GO:0004066">
    <property type="term" value="F:asparagine synthase (glutamine-hydrolyzing) activity"/>
    <property type="evidence" value="ECO:0007669"/>
    <property type="project" value="UniProtKB-EC"/>
</dbReference>
<dbReference type="InterPro" id="IPR014729">
    <property type="entry name" value="Rossmann-like_a/b/a_fold"/>
</dbReference>
<feature type="domain" description="Glutamine amidotransferase type-2" evidence="8">
    <location>
        <begin position="2"/>
        <end position="214"/>
    </location>
</feature>
<dbReference type="Gene3D" id="3.40.50.620">
    <property type="entry name" value="HUPs"/>
    <property type="match status" value="2"/>
</dbReference>
<protein>
    <recommendedName>
        <fullName evidence="3">asparagine synthase (glutamine-hydrolyzing)</fullName>
        <ecNumber evidence="3">6.3.5.4</ecNumber>
    </recommendedName>
</protein>
<keyword evidence="9" id="KW-0436">Ligase</keyword>
<dbReference type="Pfam" id="PF13537">
    <property type="entry name" value="GATase_7"/>
    <property type="match status" value="1"/>
</dbReference>
<keyword evidence="5" id="KW-0067">ATP-binding</keyword>
<dbReference type="InterPro" id="IPR017932">
    <property type="entry name" value="GATase_2_dom"/>
</dbReference>
<dbReference type="NCBIfam" id="TIGR01536">
    <property type="entry name" value="asn_synth_AEB"/>
    <property type="match status" value="1"/>
</dbReference>
<dbReference type="SUPFAM" id="SSF56235">
    <property type="entry name" value="N-terminal nucleophile aminohydrolases (Ntn hydrolases)"/>
    <property type="match status" value="1"/>
</dbReference>
<keyword evidence="6" id="KW-0315">Glutamine amidotransferase</keyword>
<keyword evidence="10" id="KW-1185">Reference proteome</keyword>
<dbReference type="CDD" id="cd01991">
    <property type="entry name" value="Asn_synthase_B_C"/>
    <property type="match status" value="1"/>
</dbReference>
<comment type="caution">
    <text evidence="9">The sequence shown here is derived from an EMBL/GenBank/DDBJ whole genome shotgun (WGS) entry which is preliminary data.</text>
</comment>
<dbReference type="EC" id="6.3.5.4" evidence="3"/>
<dbReference type="PROSITE" id="PS51278">
    <property type="entry name" value="GATASE_TYPE_2"/>
    <property type="match status" value="1"/>
</dbReference>
<comment type="catalytic activity">
    <reaction evidence="7">
        <text>L-aspartate + L-glutamine + ATP + H2O = L-asparagine + L-glutamate + AMP + diphosphate + H(+)</text>
        <dbReference type="Rhea" id="RHEA:12228"/>
        <dbReference type="ChEBI" id="CHEBI:15377"/>
        <dbReference type="ChEBI" id="CHEBI:15378"/>
        <dbReference type="ChEBI" id="CHEBI:29985"/>
        <dbReference type="ChEBI" id="CHEBI:29991"/>
        <dbReference type="ChEBI" id="CHEBI:30616"/>
        <dbReference type="ChEBI" id="CHEBI:33019"/>
        <dbReference type="ChEBI" id="CHEBI:58048"/>
        <dbReference type="ChEBI" id="CHEBI:58359"/>
        <dbReference type="ChEBI" id="CHEBI:456215"/>
        <dbReference type="EC" id="6.3.5.4"/>
    </reaction>
</comment>
<dbReference type="InterPro" id="IPR029055">
    <property type="entry name" value="Ntn_hydrolases_N"/>
</dbReference>
<evidence type="ECO:0000256" key="4">
    <source>
        <dbReference type="ARBA" id="ARBA00022741"/>
    </source>
</evidence>
<dbReference type="CDD" id="cd00712">
    <property type="entry name" value="AsnB"/>
    <property type="match status" value="1"/>
</dbReference>
<evidence type="ECO:0000256" key="1">
    <source>
        <dbReference type="ARBA" id="ARBA00005187"/>
    </source>
</evidence>
<dbReference type="SUPFAM" id="SSF52402">
    <property type="entry name" value="Adenine nucleotide alpha hydrolases-like"/>
    <property type="match status" value="1"/>
</dbReference>
<reference evidence="9 10" key="1">
    <citation type="submission" date="2024-09" db="EMBL/GenBank/DDBJ databases">
        <title>Draft genome sequence of Candidatus Magnetaquicoccaceae bacterium FCR-1.</title>
        <authorList>
            <person name="Shimoshige H."/>
            <person name="Shimamura S."/>
            <person name="Taoka A."/>
            <person name="Kobayashi H."/>
            <person name="Maekawa T."/>
        </authorList>
    </citation>
    <scope>NUCLEOTIDE SEQUENCE [LARGE SCALE GENOMIC DNA]</scope>
    <source>
        <strain evidence="9 10">FCR-1</strain>
    </source>
</reference>
<comment type="pathway">
    <text evidence="1">Amino-acid biosynthesis; L-asparagine biosynthesis; L-asparagine from L-aspartate (L-Gln route): step 1/1.</text>
</comment>
<evidence type="ECO:0000256" key="6">
    <source>
        <dbReference type="ARBA" id="ARBA00022962"/>
    </source>
</evidence>
<dbReference type="InterPro" id="IPR001962">
    <property type="entry name" value="Asn_synthase"/>
</dbReference>
<dbReference type="InterPro" id="IPR033738">
    <property type="entry name" value="AsnB_N"/>
</dbReference>
<evidence type="ECO:0000256" key="3">
    <source>
        <dbReference type="ARBA" id="ARBA00012737"/>
    </source>
</evidence>
<name>A0ABQ0C4B7_9PROT</name>
<dbReference type="Pfam" id="PF00733">
    <property type="entry name" value="Asn_synthase"/>
    <property type="match status" value="1"/>
</dbReference>
<evidence type="ECO:0000256" key="2">
    <source>
        <dbReference type="ARBA" id="ARBA00005752"/>
    </source>
</evidence>
<organism evidence="9 10">
    <name type="scientific">Candidatus Magnetaquiglobus chichijimensis</name>
    <dbReference type="NCBI Taxonomy" id="3141448"/>
    <lineage>
        <taxon>Bacteria</taxon>
        <taxon>Pseudomonadati</taxon>
        <taxon>Pseudomonadota</taxon>
        <taxon>Magnetococcia</taxon>
        <taxon>Magnetococcales</taxon>
        <taxon>Candidatus Magnetaquicoccaceae</taxon>
        <taxon>Candidatus Magnetaquiglobus</taxon>
    </lineage>
</organism>
<gene>
    <name evidence="9" type="primary">asnB_1</name>
    <name evidence="9" type="ORF">SIID45300_00019</name>
</gene>
<evidence type="ECO:0000256" key="7">
    <source>
        <dbReference type="ARBA" id="ARBA00048741"/>
    </source>
</evidence>
<accession>A0ABQ0C4B7</accession>
<evidence type="ECO:0000313" key="9">
    <source>
        <dbReference type="EMBL" id="GAB0055724.1"/>
    </source>
</evidence>
<evidence type="ECO:0000256" key="5">
    <source>
        <dbReference type="ARBA" id="ARBA00022840"/>
    </source>
</evidence>